<feature type="domain" description="Glycosyl hydrolase family 31 C-terminal" evidence="5">
    <location>
        <begin position="580"/>
        <end position="664"/>
    </location>
</feature>
<dbReference type="Gene3D" id="3.20.20.80">
    <property type="entry name" value="Glycosidases"/>
    <property type="match status" value="1"/>
</dbReference>
<evidence type="ECO:0000313" key="6">
    <source>
        <dbReference type="EMBL" id="KUK22660.1"/>
    </source>
</evidence>
<dbReference type="PATRIC" id="fig|93930.3.peg.255"/>
<keyword evidence="2" id="KW-0378">Hydrolase</keyword>
<dbReference type="Gene3D" id="2.60.40.1180">
    <property type="entry name" value="Golgi alpha-mannosidase II"/>
    <property type="match status" value="1"/>
</dbReference>
<evidence type="ECO:0008006" key="8">
    <source>
        <dbReference type="Google" id="ProtNLM"/>
    </source>
</evidence>
<dbReference type="InterPro" id="IPR048395">
    <property type="entry name" value="Glyco_hydro_31_C"/>
</dbReference>
<dbReference type="InterPro" id="IPR011013">
    <property type="entry name" value="Gal_mutarotase_sf_dom"/>
</dbReference>
<dbReference type="PANTHER" id="PTHR43863:SF2">
    <property type="entry name" value="MALTASE-GLUCOAMYLASE"/>
    <property type="match status" value="1"/>
</dbReference>
<dbReference type="SUPFAM" id="SSF51011">
    <property type="entry name" value="Glycosyl hydrolase domain"/>
    <property type="match status" value="1"/>
</dbReference>
<name>A0A124FFV1_9THEM</name>
<dbReference type="Pfam" id="PF01055">
    <property type="entry name" value="Glyco_hydro_31_2nd"/>
    <property type="match status" value="1"/>
</dbReference>
<dbReference type="Proteomes" id="UP000058636">
    <property type="component" value="Unassembled WGS sequence"/>
</dbReference>
<comment type="caution">
    <text evidence="6">The sequence shown here is derived from an EMBL/GenBank/DDBJ whole genome shotgun (WGS) entry which is preliminary data.</text>
</comment>
<dbReference type="InterPro" id="IPR051816">
    <property type="entry name" value="Glycosyl_Hydrolase_31"/>
</dbReference>
<dbReference type="SUPFAM" id="SSF74650">
    <property type="entry name" value="Galactose mutarotase-like"/>
    <property type="match status" value="1"/>
</dbReference>
<evidence type="ECO:0000256" key="1">
    <source>
        <dbReference type="ARBA" id="ARBA00007806"/>
    </source>
</evidence>
<dbReference type="Gene3D" id="2.60.40.1760">
    <property type="entry name" value="glycosyl hydrolase (family 31)"/>
    <property type="match status" value="1"/>
</dbReference>
<dbReference type="SUPFAM" id="SSF51445">
    <property type="entry name" value="(Trans)glycosidases"/>
    <property type="match status" value="1"/>
</dbReference>
<organism evidence="6 7">
    <name type="scientific">Thermotoga petrophila</name>
    <dbReference type="NCBI Taxonomy" id="93929"/>
    <lineage>
        <taxon>Bacteria</taxon>
        <taxon>Thermotogati</taxon>
        <taxon>Thermotogota</taxon>
        <taxon>Thermotogae</taxon>
        <taxon>Thermotogales</taxon>
        <taxon>Thermotogaceae</taxon>
        <taxon>Thermotoga</taxon>
    </lineage>
</organism>
<dbReference type="EMBL" id="LGFG01000114">
    <property type="protein sequence ID" value="KUK22660.1"/>
    <property type="molecule type" value="Genomic_DNA"/>
</dbReference>
<dbReference type="InterPro" id="IPR017853">
    <property type="entry name" value="GH"/>
</dbReference>
<protein>
    <recommendedName>
        <fullName evidence="8">Glycoside hydrolase, family 31</fullName>
    </recommendedName>
</protein>
<evidence type="ECO:0000256" key="2">
    <source>
        <dbReference type="RuleBase" id="RU361185"/>
    </source>
</evidence>
<dbReference type="Pfam" id="PF13802">
    <property type="entry name" value="Gal_mutarotas_2"/>
    <property type="match status" value="1"/>
</dbReference>
<dbReference type="InterPro" id="IPR013780">
    <property type="entry name" value="Glyco_hydro_b"/>
</dbReference>
<feature type="domain" description="Glycoside hydrolase family 31 N-terminal" evidence="4">
    <location>
        <begin position="21"/>
        <end position="180"/>
    </location>
</feature>
<reference evidence="6 7" key="1">
    <citation type="journal article" date="2015" name="MBio">
        <title>Genome-Resolved Metagenomic Analysis Reveals Roles for Candidate Phyla and Other Microbial Community Members in Biogeochemical Transformations in Oil Reservoirs.</title>
        <authorList>
            <person name="Hu P."/>
            <person name="Tom L."/>
            <person name="Singh A."/>
            <person name="Thomas B.C."/>
            <person name="Baker B.J."/>
            <person name="Piceno Y.M."/>
            <person name="Andersen G.L."/>
            <person name="Banfield J.F."/>
        </authorList>
    </citation>
    <scope>NUCLEOTIDE SEQUENCE [LARGE SCALE GENOMIC DNA]</scope>
    <source>
        <strain evidence="6">46_26</strain>
    </source>
</reference>
<dbReference type="CDD" id="cd06591">
    <property type="entry name" value="GH31_xylosidase_XylS"/>
    <property type="match status" value="1"/>
</dbReference>
<keyword evidence="2" id="KW-0326">Glycosidase</keyword>
<evidence type="ECO:0000259" key="5">
    <source>
        <dbReference type="Pfam" id="PF21365"/>
    </source>
</evidence>
<dbReference type="GO" id="GO:0004553">
    <property type="term" value="F:hydrolase activity, hydrolyzing O-glycosyl compounds"/>
    <property type="evidence" value="ECO:0007669"/>
    <property type="project" value="InterPro"/>
</dbReference>
<proteinExistence type="inferred from homology"/>
<feature type="domain" description="Glycoside hydrolase family 31 TIM barrel" evidence="3">
    <location>
        <begin position="227"/>
        <end position="569"/>
    </location>
</feature>
<evidence type="ECO:0000313" key="7">
    <source>
        <dbReference type="Proteomes" id="UP000058636"/>
    </source>
</evidence>
<dbReference type="CDD" id="cd14752">
    <property type="entry name" value="GH31_N"/>
    <property type="match status" value="1"/>
</dbReference>
<accession>A0A124FFV1</accession>
<dbReference type="Pfam" id="PF21365">
    <property type="entry name" value="Glyco_hydro_31_3rd"/>
    <property type="match status" value="1"/>
</dbReference>
<gene>
    <name evidence="6" type="ORF">XD57_1243</name>
</gene>
<evidence type="ECO:0000259" key="4">
    <source>
        <dbReference type="Pfam" id="PF13802"/>
    </source>
</evidence>
<evidence type="ECO:0000259" key="3">
    <source>
        <dbReference type="Pfam" id="PF01055"/>
    </source>
</evidence>
<sequence>MIFEKVQEGKLVVRGEGEIIQIEPWGRDCLRFRSTRRRQIKNQDWTLLPQEGVEVEIRIGEDKAIIRNGELIGEVANDGRVRYLSSSGEVLLEELWIDHRVKNAALRKARNYRALSSDLFEVELYFKAFEDERFYGMGQYANDFLNLKGCVLELAQKNTQISVPFLLSSRGYGFIWNNPSIGRAELARNHTCWAAKATRQIDYLVIYGKTPAEILQKYMNIVGKPSPVPEWALGLWQCKLRYRNQEELLGIAQEYKKRGIPLSVIVIDFFHWPHQGDWKFDERFWPDPEGMVKELEEMGVKLLVSFWPTVEISSENYKEMVERNLLVRTEKGVPTIFTFRGICTHVDFTNPEAREYVWNKVKENYYRYGVKMFWLDEAEPELGMPGFHYENTDPYFYENLRYSIGNGLEVSNIYPFYYAKAFYDGLRKEGETEIVNLIRCAWLGSQRLGVVVWSGDIPSTFESLRKQVRAGLNISLTGIFWWTTDIGGFYGGDPNDPEFRELLVRWFQFGVFCPIFRLHGFRLPYPDDPNTCPPEELTGGPNELWSYGEEVYNILREYVFLREKMKHYIVEQMKLSIEQGIPLMRPLFVDFPDDPVVWNVEDEYMFGSNVLVAPVLEKGARTRKVYLPKGTFWTERSTSKTYDGGQWIEVKAPLDVIPVFFKGNERLF</sequence>
<dbReference type="InterPro" id="IPR000322">
    <property type="entry name" value="Glyco_hydro_31_TIM"/>
</dbReference>
<dbReference type="PANTHER" id="PTHR43863">
    <property type="entry name" value="HYDROLASE, PUTATIVE (AFU_ORTHOLOGUE AFUA_1G03140)-RELATED"/>
    <property type="match status" value="1"/>
</dbReference>
<dbReference type="InterPro" id="IPR025887">
    <property type="entry name" value="Glyco_hydro_31_N_dom"/>
</dbReference>
<dbReference type="GO" id="GO:0030246">
    <property type="term" value="F:carbohydrate binding"/>
    <property type="evidence" value="ECO:0007669"/>
    <property type="project" value="InterPro"/>
</dbReference>
<comment type="similarity">
    <text evidence="1 2">Belongs to the glycosyl hydrolase 31 family.</text>
</comment>
<dbReference type="AlphaFoldDB" id="A0A124FFV1"/>
<dbReference type="GO" id="GO:0005975">
    <property type="term" value="P:carbohydrate metabolic process"/>
    <property type="evidence" value="ECO:0007669"/>
    <property type="project" value="InterPro"/>
</dbReference>